<keyword evidence="6 8" id="KW-0472">Membrane</keyword>
<dbReference type="InterPro" id="IPR021368">
    <property type="entry name" value="T7SS_EccE"/>
</dbReference>
<evidence type="ECO:0000256" key="8">
    <source>
        <dbReference type="SAM" id="Phobius"/>
    </source>
</evidence>
<feature type="compositionally biased region" description="Low complexity" evidence="7">
    <location>
        <begin position="39"/>
        <end position="50"/>
    </location>
</feature>
<gene>
    <name evidence="10" type="primary">eccE</name>
    <name evidence="10" type="ORF">GUY60_15100</name>
</gene>
<dbReference type="EMBL" id="JAAAHS010000098">
    <property type="protein sequence ID" value="NBE52732.1"/>
    <property type="molecule type" value="Genomic_DNA"/>
</dbReference>
<dbReference type="InterPro" id="IPR050051">
    <property type="entry name" value="EccE_dom"/>
</dbReference>
<dbReference type="GO" id="GO:0005886">
    <property type="term" value="C:plasma membrane"/>
    <property type="evidence" value="ECO:0007669"/>
    <property type="project" value="UniProtKB-SubCell"/>
</dbReference>
<dbReference type="RefSeq" id="WP_161697948.1">
    <property type="nucleotide sequence ID" value="NZ_JAAAHS010000098.1"/>
</dbReference>
<evidence type="ECO:0000313" key="11">
    <source>
        <dbReference type="Proteomes" id="UP000598297"/>
    </source>
</evidence>
<feature type="transmembrane region" description="Helical" evidence="8">
    <location>
        <begin position="80"/>
        <end position="97"/>
    </location>
</feature>
<protein>
    <submittedName>
        <fullName evidence="10">Type VII secretion protein EccE</fullName>
    </submittedName>
</protein>
<proteinExistence type="inferred from homology"/>
<keyword evidence="5 8" id="KW-1133">Transmembrane helix</keyword>
<feature type="compositionally biased region" description="Low complexity" evidence="7">
    <location>
        <begin position="1"/>
        <end position="18"/>
    </location>
</feature>
<dbReference type="Pfam" id="PF11203">
    <property type="entry name" value="EccE"/>
    <property type="match status" value="1"/>
</dbReference>
<accession>A0A964XMF7</accession>
<comment type="similarity">
    <text evidence="2">Belongs to the EccE family.</text>
</comment>
<keyword evidence="3" id="KW-1003">Cell membrane</keyword>
<feature type="domain" description="Type VII secretion system protein EccE" evidence="9">
    <location>
        <begin position="240"/>
        <end position="348"/>
    </location>
</feature>
<name>A0A964XMF7_9ACTN</name>
<evidence type="ECO:0000259" key="9">
    <source>
        <dbReference type="Pfam" id="PF11203"/>
    </source>
</evidence>
<sequence>MTSATSSRRGRRAQQQPRGRGRGRPTPAPAPAAAPPPSTSAAPRTLPRPGGLGPLRLQQLVLVELAAAIMVAAWVTERWLLAPAGAVAALLVLLAILRRHHRPLPEWYETARALKQRQREAKSPVPPGTDPMLAPAVECDAALRTYSFVSRDDRSIGMIGDGSFLTAVLFVQPSDEPLRPELAGRQLPLQLIQDALEVDGIQLASAQVVQHTQPAPAPHLPQQSVAARSYGPLQAQAGSPALRLTWVALKLDPELCPEAVEARGGGVPGAQRALLRTADQLASRLAGAGFEATILDENELVNALATSSCLNPRANSQRSNDGRPGQRRTVEAVRTWRVDDRWHTTYWISRWPQLGQGGVGLPQLVTRFTSLPVLATTFSTTLSRAGNRGIAIAGHVRITGRGENELGQARRELERAAGASKVGLVRLDREQVPGALATLPLGGTS</sequence>
<dbReference type="Proteomes" id="UP000598297">
    <property type="component" value="Unassembled WGS sequence"/>
</dbReference>
<comment type="caution">
    <text evidence="10">The sequence shown here is derived from an EMBL/GenBank/DDBJ whole genome shotgun (WGS) entry which is preliminary data.</text>
</comment>
<feature type="region of interest" description="Disordered" evidence="7">
    <location>
        <begin position="1"/>
        <end position="50"/>
    </location>
</feature>
<organism evidence="10 11">
    <name type="scientific">Streptomyces boluensis</name>
    <dbReference type="NCBI Taxonomy" id="1775135"/>
    <lineage>
        <taxon>Bacteria</taxon>
        <taxon>Bacillati</taxon>
        <taxon>Actinomycetota</taxon>
        <taxon>Actinomycetes</taxon>
        <taxon>Kitasatosporales</taxon>
        <taxon>Streptomycetaceae</taxon>
        <taxon>Streptomyces</taxon>
    </lineage>
</organism>
<reference evidence="10" key="1">
    <citation type="submission" date="2020-01" db="EMBL/GenBank/DDBJ databases">
        <title>Whole-genome analyses of novel actinobacteria.</title>
        <authorList>
            <person name="Sahin N."/>
        </authorList>
    </citation>
    <scope>NUCLEOTIDE SEQUENCE</scope>
    <source>
        <strain evidence="10">YC537</strain>
    </source>
</reference>
<evidence type="ECO:0000313" key="10">
    <source>
        <dbReference type="EMBL" id="NBE52732.1"/>
    </source>
</evidence>
<evidence type="ECO:0000256" key="5">
    <source>
        <dbReference type="ARBA" id="ARBA00022989"/>
    </source>
</evidence>
<comment type="subcellular location">
    <subcellularLocation>
        <location evidence="1">Cell membrane</location>
    </subcellularLocation>
</comment>
<evidence type="ECO:0000256" key="2">
    <source>
        <dbReference type="ARBA" id="ARBA00007759"/>
    </source>
</evidence>
<evidence type="ECO:0000256" key="7">
    <source>
        <dbReference type="SAM" id="MobiDB-lite"/>
    </source>
</evidence>
<keyword evidence="11" id="KW-1185">Reference proteome</keyword>
<evidence type="ECO:0000256" key="3">
    <source>
        <dbReference type="ARBA" id="ARBA00022475"/>
    </source>
</evidence>
<dbReference type="AlphaFoldDB" id="A0A964XMF7"/>
<dbReference type="OrthoDB" id="3813742at2"/>
<evidence type="ECO:0000256" key="6">
    <source>
        <dbReference type="ARBA" id="ARBA00023136"/>
    </source>
</evidence>
<evidence type="ECO:0000256" key="4">
    <source>
        <dbReference type="ARBA" id="ARBA00022692"/>
    </source>
</evidence>
<evidence type="ECO:0000256" key="1">
    <source>
        <dbReference type="ARBA" id="ARBA00004236"/>
    </source>
</evidence>
<feature type="compositionally biased region" description="Pro residues" evidence="7">
    <location>
        <begin position="26"/>
        <end position="38"/>
    </location>
</feature>
<dbReference type="NCBIfam" id="TIGR03923">
    <property type="entry name" value="T7SS_EccE"/>
    <property type="match status" value="1"/>
</dbReference>
<keyword evidence="4 8" id="KW-0812">Transmembrane</keyword>